<comment type="similarity">
    <text evidence="5">Belongs to the SAT4 family.</text>
</comment>
<feature type="compositionally biased region" description="Low complexity" evidence="6">
    <location>
        <begin position="334"/>
        <end position="345"/>
    </location>
</feature>
<feature type="transmembrane region" description="Helical" evidence="7">
    <location>
        <begin position="107"/>
        <end position="130"/>
    </location>
</feature>
<feature type="region of interest" description="Disordered" evidence="6">
    <location>
        <begin position="411"/>
        <end position="445"/>
    </location>
</feature>
<sequence>MSGGIHPPLEVIASWPAPNYKNPVRRPRATTYLACVLSPVATFFVFARLWVRFYMQRNAGWDDWLMVAATPFVIALFVLIPYTADYPDPAMHIWDFDLTEFTRQRKLLLVIEVVFVVCTGLIKVSILLFFRRLGSGGVSKAFRITTWVAIITTALSTVAFAIAPLVGCRPLSAYWDQVDLVKIATGYQYHCFDEAADITAAGVISTIQDVAATMFPNFIYWKAQIPIRQKVAVFSIFAIGYVVAVFGALRTYSSAYLFYGTYDVSWQIWEVYNWATLELHFGVMCANAPALKVFVKRYLNITEIARSKESSKSRSQQKSGHSNSNTVGSRATVPSSKGPSSKGPSSRMAFWRNSFAYHGYLSQPTEVSVDEHDGIRVNTDIDVTEPRQSYDENDSGREQANHDIEMGMLPRVQSPPITQPPPASPSLSQLPPASPSLLQPPGPLPPVHSGTYRWRLSNISQFEGETLSEGFRHYRLEV</sequence>
<feature type="domain" description="Rhodopsin" evidence="8">
    <location>
        <begin position="47"/>
        <end position="296"/>
    </location>
</feature>
<feature type="compositionally biased region" description="Pro residues" evidence="6">
    <location>
        <begin position="432"/>
        <end position="445"/>
    </location>
</feature>
<feature type="transmembrane region" description="Helical" evidence="7">
    <location>
        <begin position="231"/>
        <end position="249"/>
    </location>
</feature>
<keyword evidence="3 7" id="KW-1133">Transmembrane helix</keyword>
<dbReference type="AlphaFoldDB" id="A0A2V1CYA5"/>
<feature type="compositionally biased region" description="Basic and acidic residues" evidence="6">
    <location>
        <begin position="384"/>
        <end position="398"/>
    </location>
</feature>
<dbReference type="PANTHER" id="PTHR33048:SF129">
    <property type="entry name" value="INTEGRAL MEMBRANE PROTEIN-RELATED"/>
    <property type="match status" value="1"/>
</dbReference>
<keyword evidence="2 7" id="KW-0812">Transmembrane</keyword>
<dbReference type="Pfam" id="PF20684">
    <property type="entry name" value="Fung_rhodopsin"/>
    <property type="match status" value="1"/>
</dbReference>
<evidence type="ECO:0000256" key="7">
    <source>
        <dbReference type="SAM" id="Phobius"/>
    </source>
</evidence>
<keyword evidence="10" id="KW-1185">Reference proteome</keyword>
<comment type="subcellular location">
    <subcellularLocation>
        <location evidence="1">Membrane</location>
        <topology evidence="1">Multi-pass membrane protein</topology>
    </subcellularLocation>
</comment>
<dbReference type="InterPro" id="IPR052337">
    <property type="entry name" value="SAT4-like"/>
</dbReference>
<proteinExistence type="inferred from homology"/>
<feature type="transmembrane region" description="Helical" evidence="7">
    <location>
        <begin position="29"/>
        <end position="51"/>
    </location>
</feature>
<feature type="transmembrane region" description="Helical" evidence="7">
    <location>
        <begin position="63"/>
        <end position="84"/>
    </location>
</feature>
<evidence type="ECO:0000256" key="5">
    <source>
        <dbReference type="ARBA" id="ARBA00038359"/>
    </source>
</evidence>
<feature type="transmembrane region" description="Helical" evidence="7">
    <location>
        <begin position="142"/>
        <end position="166"/>
    </location>
</feature>
<feature type="region of interest" description="Disordered" evidence="6">
    <location>
        <begin position="376"/>
        <end position="398"/>
    </location>
</feature>
<keyword evidence="4 7" id="KW-0472">Membrane</keyword>
<accession>A0A2V1CYA5</accession>
<reference evidence="9 10" key="1">
    <citation type="journal article" date="2018" name="Sci. Rep.">
        <title>Comparative genomics provides insights into the lifestyle and reveals functional heterogeneity of dark septate endophytic fungi.</title>
        <authorList>
            <person name="Knapp D.G."/>
            <person name="Nemeth J.B."/>
            <person name="Barry K."/>
            <person name="Hainaut M."/>
            <person name="Henrissat B."/>
            <person name="Johnson J."/>
            <person name="Kuo A."/>
            <person name="Lim J.H.P."/>
            <person name="Lipzen A."/>
            <person name="Nolan M."/>
            <person name="Ohm R.A."/>
            <person name="Tamas L."/>
            <person name="Grigoriev I.V."/>
            <person name="Spatafora J.W."/>
            <person name="Nagy L.G."/>
            <person name="Kovacs G.M."/>
        </authorList>
    </citation>
    <scope>NUCLEOTIDE SEQUENCE [LARGE SCALE GENOMIC DNA]</scope>
    <source>
        <strain evidence="9 10">DSE2036</strain>
    </source>
</reference>
<evidence type="ECO:0000259" key="8">
    <source>
        <dbReference type="Pfam" id="PF20684"/>
    </source>
</evidence>
<gene>
    <name evidence="9" type="ORF">DM02DRAFT_664757</name>
</gene>
<evidence type="ECO:0000256" key="4">
    <source>
        <dbReference type="ARBA" id="ARBA00023136"/>
    </source>
</evidence>
<dbReference type="EMBL" id="KZ806140">
    <property type="protein sequence ID" value="PVH90716.1"/>
    <property type="molecule type" value="Genomic_DNA"/>
</dbReference>
<evidence type="ECO:0000256" key="1">
    <source>
        <dbReference type="ARBA" id="ARBA00004141"/>
    </source>
</evidence>
<protein>
    <recommendedName>
        <fullName evidence="8">Rhodopsin domain-containing protein</fullName>
    </recommendedName>
</protein>
<evidence type="ECO:0000313" key="10">
    <source>
        <dbReference type="Proteomes" id="UP000244855"/>
    </source>
</evidence>
<dbReference type="Proteomes" id="UP000244855">
    <property type="component" value="Unassembled WGS sequence"/>
</dbReference>
<dbReference type="OrthoDB" id="5429740at2759"/>
<evidence type="ECO:0000313" key="9">
    <source>
        <dbReference type="EMBL" id="PVH90716.1"/>
    </source>
</evidence>
<evidence type="ECO:0000256" key="6">
    <source>
        <dbReference type="SAM" id="MobiDB-lite"/>
    </source>
</evidence>
<name>A0A2V1CYA5_9PLEO</name>
<dbReference type="GO" id="GO:0016020">
    <property type="term" value="C:membrane"/>
    <property type="evidence" value="ECO:0007669"/>
    <property type="project" value="UniProtKB-SubCell"/>
</dbReference>
<dbReference type="InterPro" id="IPR049326">
    <property type="entry name" value="Rhodopsin_dom_fungi"/>
</dbReference>
<feature type="region of interest" description="Disordered" evidence="6">
    <location>
        <begin position="309"/>
        <end position="345"/>
    </location>
</feature>
<dbReference type="PANTHER" id="PTHR33048">
    <property type="entry name" value="PTH11-LIKE INTEGRAL MEMBRANE PROTEIN (AFU_ORTHOLOGUE AFUA_5G11245)"/>
    <property type="match status" value="1"/>
</dbReference>
<evidence type="ECO:0000256" key="3">
    <source>
        <dbReference type="ARBA" id="ARBA00022989"/>
    </source>
</evidence>
<evidence type="ECO:0000256" key="2">
    <source>
        <dbReference type="ARBA" id="ARBA00022692"/>
    </source>
</evidence>
<feature type="compositionally biased region" description="Polar residues" evidence="6">
    <location>
        <begin position="320"/>
        <end position="333"/>
    </location>
</feature>
<organism evidence="9 10">
    <name type="scientific">Periconia macrospinosa</name>
    <dbReference type="NCBI Taxonomy" id="97972"/>
    <lineage>
        <taxon>Eukaryota</taxon>
        <taxon>Fungi</taxon>
        <taxon>Dikarya</taxon>
        <taxon>Ascomycota</taxon>
        <taxon>Pezizomycotina</taxon>
        <taxon>Dothideomycetes</taxon>
        <taxon>Pleosporomycetidae</taxon>
        <taxon>Pleosporales</taxon>
        <taxon>Massarineae</taxon>
        <taxon>Periconiaceae</taxon>
        <taxon>Periconia</taxon>
    </lineage>
</organism>